<dbReference type="Proteomes" id="UP000033220">
    <property type="component" value="Chromosome DSM 122"/>
</dbReference>
<dbReference type="AlphaFoldDB" id="H6SL67"/>
<dbReference type="KEGG" id="rpm:RSPPHO_02106"/>
<evidence type="ECO:0000313" key="1">
    <source>
        <dbReference type="EMBL" id="CCG08732.1"/>
    </source>
</evidence>
<protein>
    <submittedName>
        <fullName evidence="1">Uncharacterized protein</fullName>
    </submittedName>
</protein>
<gene>
    <name evidence="1" type="ORF">RSPPHO_02106</name>
</gene>
<reference evidence="1 2" key="1">
    <citation type="submission" date="2012-02" db="EMBL/GenBank/DDBJ databases">
        <title>Shotgun genome sequence of Phaeospirillum photometricum DSM 122.</title>
        <authorList>
            <person name="Duquesne K."/>
            <person name="Sturgis J."/>
        </authorList>
    </citation>
    <scope>NUCLEOTIDE SEQUENCE [LARGE SCALE GENOMIC DNA]</scope>
    <source>
        <strain evidence="2">DSM122</strain>
    </source>
</reference>
<organism evidence="1 2">
    <name type="scientific">Pararhodospirillum photometricum DSM 122</name>
    <dbReference type="NCBI Taxonomy" id="1150469"/>
    <lineage>
        <taxon>Bacteria</taxon>
        <taxon>Pseudomonadati</taxon>
        <taxon>Pseudomonadota</taxon>
        <taxon>Alphaproteobacteria</taxon>
        <taxon>Rhodospirillales</taxon>
        <taxon>Rhodospirillaceae</taxon>
        <taxon>Pararhodospirillum</taxon>
    </lineage>
</organism>
<name>H6SL67_PARPM</name>
<evidence type="ECO:0000313" key="2">
    <source>
        <dbReference type="Proteomes" id="UP000033220"/>
    </source>
</evidence>
<accession>H6SL67</accession>
<sequence>MNAKDNECAVIPDILDRVNVDGGIVTIDAVRFGKGKLSIKSTRKLAG</sequence>
<keyword evidence="2" id="KW-1185">Reference proteome</keyword>
<dbReference type="EMBL" id="HE663493">
    <property type="protein sequence ID" value="CCG08732.1"/>
    <property type="molecule type" value="Genomic_DNA"/>
</dbReference>
<dbReference type="HOGENOM" id="CLU_3172609_0_0_5"/>
<dbReference type="PATRIC" id="fig|1150469.3.peg.2373"/>
<proteinExistence type="predicted"/>